<keyword evidence="2" id="KW-1185">Reference proteome</keyword>
<comment type="caution">
    <text evidence="1">The sequence shown here is derived from an EMBL/GenBank/DDBJ whole genome shotgun (WGS) entry which is preliminary data.</text>
</comment>
<gene>
    <name evidence="1" type="ORF">MLD38_037313</name>
</gene>
<reference evidence="2" key="1">
    <citation type="journal article" date="2023" name="Front. Plant Sci.">
        <title>Chromosomal-level genome assembly of Melastoma candidum provides insights into trichome evolution.</title>
        <authorList>
            <person name="Zhong Y."/>
            <person name="Wu W."/>
            <person name="Sun C."/>
            <person name="Zou P."/>
            <person name="Liu Y."/>
            <person name="Dai S."/>
            <person name="Zhou R."/>
        </authorList>
    </citation>
    <scope>NUCLEOTIDE SEQUENCE [LARGE SCALE GENOMIC DNA]</scope>
</reference>
<protein>
    <submittedName>
        <fullName evidence="1">Uncharacterized protein</fullName>
    </submittedName>
</protein>
<evidence type="ECO:0000313" key="2">
    <source>
        <dbReference type="Proteomes" id="UP001057402"/>
    </source>
</evidence>
<organism evidence="1 2">
    <name type="scientific">Melastoma candidum</name>
    <dbReference type="NCBI Taxonomy" id="119954"/>
    <lineage>
        <taxon>Eukaryota</taxon>
        <taxon>Viridiplantae</taxon>
        <taxon>Streptophyta</taxon>
        <taxon>Embryophyta</taxon>
        <taxon>Tracheophyta</taxon>
        <taxon>Spermatophyta</taxon>
        <taxon>Magnoliopsida</taxon>
        <taxon>eudicotyledons</taxon>
        <taxon>Gunneridae</taxon>
        <taxon>Pentapetalae</taxon>
        <taxon>rosids</taxon>
        <taxon>malvids</taxon>
        <taxon>Myrtales</taxon>
        <taxon>Melastomataceae</taxon>
        <taxon>Melastomatoideae</taxon>
        <taxon>Melastomateae</taxon>
        <taxon>Melastoma</taxon>
    </lineage>
</organism>
<accession>A0ACB9LMD9</accession>
<dbReference type="EMBL" id="CM042890">
    <property type="protein sequence ID" value="KAI4312506.1"/>
    <property type="molecule type" value="Genomic_DNA"/>
</dbReference>
<proteinExistence type="predicted"/>
<name>A0ACB9LMD9_9MYRT</name>
<evidence type="ECO:0000313" key="1">
    <source>
        <dbReference type="EMBL" id="KAI4312506.1"/>
    </source>
</evidence>
<sequence>MNQRLHIGGGPVLHGSRPNNNYYTSPLVPTTLDSLLIPPPLAAAETAFPSPLYLPTKEAAFGGLACNGNGKRGREYYDYSVMEDSGAVPRRPRLMSSLLDRDAVVVQLQNQQRELDSLVALHTQRLRTELEERERHRSKALVMAVREAVTASMKEKDEEISRLSKLNWALQERVQGLSVENELWRGLAQSNEAAANSLRTDLERVLSCPAILEDRKAPADEDAESCCGSSDGPSGDDGDVPTAVRRGCKGGCCGRNEAGVMVMPCRHLCLCTACGSGSRQSCPVCGSAITASIHVNFSSSS</sequence>
<dbReference type="Proteomes" id="UP001057402">
    <property type="component" value="Chromosome 11"/>
</dbReference>